<dbReference type="GO" id="GO:0004616">
    <property type="term" value="F:phosphogluconate dehydrogenase (decarboxylating) activity"/>
    <property type="evidence" value="ECO:0007669"/>
    <property type="project" value="InterPro"/>
</dbReference>
<sequence length="850" mass="93895">MPRSHSFKRIGIVGAGNMGSMMSFAFTELGLDVSIWDVKRENVDGIKKWSDEGKFSDKGKVEGFYEIDKFTKSLEGQGERKLFIFSITHGDPADSVLDMIQNDLKKGDIILDGGNEHYRRTEQRQKRCKELGVSWIGMGVSGGYQSARHGPSLSPGGDPEAIELVLPLLEQYSAKDEKTGLPCVTNVGPAGSGHFVKMVHNGIEGGMLSTTAEAWALLHWGLGLDYQEISDIFEEWNTKGELRKNFLLDIGVQILRTKKTPQGDYQGEGASQNGGYVLDDVLDKVVQDDDDTEGTPYWSVMETANRHVAGPTLATAHYMRVASGNRAERLEVAKKLNIPGPKTIETKDRKDFIEKLRRAVYCSFLASFCQGLELIARASKDEGWKVDLGKCIQIWRGGCIIQSEAIADLLQPLMRPDLTNMKFLDEVSRELHNHFDALKEVVLAATVADQYIPALSATLEYLKYEGGTMLPTKFMVAQMDLFGAHGYYKPGVPGEDPGPVKKGPHHYEWQSSPQNSSLKEWLPFPPLTTVSPDPRPAHPVPDQIQTDRYPVRIAVIGGTGLRELPGFTQVASLNVSTPWGTPSSPITILHHQCSHNNQTVAIAFLSRHGLHHQIAPHEVPARANIAALRSIGVRTIIAFSAVGSLQEEIKPRDFVIPDQVIDRTKGIRPFTFFEGGVVAHVPFGDPFDEGVAKVVRACGHSLEGDGVVLHDRGTLVCMEGPQFSTRAESKLYRSWGGSVINMSCLPEAKLAREAEIAYQMICMSTDYDCWHESTADVTVEMVMGNMKANAVNAKRFVTAVLDELAAEQNSELVQAKHIEGSVKFGMSTAEPNWSPEARERMNWLFPGYFN</sequence>
<feature type="site" description="Important for substrate specificity" evidence="9">
    <location>
        <position position="724"/>
    </location>
</feature>
<feature type="binding site" evidence="9">
    <location>
        <begin position="766"/>
        <end position="768"/>
    </location>
    <ligand>
        <name>substrate</name>
    </ligand>
</feature>
<evidence type="ECO:0000256" key="4">
    <source>
        <dbReference type="ARBA" id="ARBA00022679"/>
    </source>
</evidence>
<keyword evidence="6" id="KW-0560">Oxidoreductase</keyword>
<accession>A0A1L9V204</accession>
<dbReference type="GO" id="GO:0006166">
    <property type="term" value="P:purine ribonucleoside salvage"/>
    <property type="evidence" value="ECO:0007669"/>
    <property type="project" value="UniProtKB-KW"/>
</dbReference>
<evidence type="ECO:0000259" key="10">
    <source>
        <dbReference type="SMART" id="SM01350"/>
    </source>
</evidence>
<dbReference type="FunFam" id="1.10.1040.10:FF:000040">
    <property type="entry name" value="6-phosphogluconate dehydrogenase, decarboxylating"/>
    <property type="match status" value="1"/>
</dbReference>
<comment type="pathway">
    <text evidence="1">Carbohydrate degradation; pentose phosphate pathway; D-ribulose 5-phosphate from D-glucose 6-phosphate (oxidative stage): step 3/3.</text>
</comment>
<dbReference type="EC" id="2.4.2.28" evidence="9"/>
<organism evidence="11 12">
    <name type="scientific">Aspergillus brasiliensis (strain CBS 101740 / IMI 381727 / IBT 21946)</name>
    <dbReference type="NCBI Taxonomy" id="767769"/>
    <lineage>
        <taxon>Eukaryota</taxon>
        <taxon>Fungi</taxon>
        <taxon>Dikarya</taxon>
        <taxon>Ascomycota</taxon>
        <taxon>Pezizomycotina</taxon>
        <taxon>Eurotiomycetes</taxon>
        <taxon>Eurotiomycetidae</taxon>
        <taxon>Eurotiales</taxon>
        <taxon>Aspergillaceae</taxon>
        <taxon>Aspergillus</taxon>
        <taxon>Aspergillus subgen. Circumdati</taxon>
    </lineage>
</organism>
<dbReference type="GeneID" id="93572102"/>
<dbReference type="InterPro" id="IPR000845">
    <property type="entry name" value="Nucleoside_phosphorylase_d"/>
</dbReference>
<dbReference type="InterPro" id="IPR010044">
    <property type="entry name" value="MTAP"/>
</dbReference>
<reference evidence="12" key="1">
    <citation type="journal article" date="2017" name="Genome Biol.">
        <title>Comparative genomics reveals high biological diversity and specific adaptations in the industrially and medically important fungal genus Aspergillus.</title>
        <authorList>
            <person name="de Vries R.P."/>
            <person name="Riley R."/>
            <person name="Wiebenga A."/>
            <person name="Aguilar-Osorio G."/>
            <person name="Amillis S."/>
            <person name="Uchima C.A."/>
            <person name="Anderluh G."/>
            <person name="Asadollahi M."/>
            <person name="Askin M."/>
            <person name="Barry K."/>
            <person name="Battaglia E."/>
            <person name="Bayram O."/>
            <person name="Benocci T."/>
            <person name="Braus-Stromeyer S.A."/>
            <person name="Caldana C."/>
            <person name="Canovas D."/>
            <person name="Cerqueira G.C."/>
            <person name="Chen F."/>
            <person name="Chen W."/>
            <person name="Choi C."/>
            <person name="Clum A."/>
            <person name="Dos Santos R.A."/>
            <person name="Damasio A.R."/>
            <person name="Diallinas G."/>
            <person name="Emri T."/>
            <person name="Fekete E."/>
            <person name="Flipphi M."/>
            <person name="Freyberg S."/>
            <person name="Gallo A."/>
            <person name="Gournas C."/>
            <person name="Habgood R."/>
            <person name="Hainaut M."/>
            <person name="Harispe M.L."/>
            <person name="Henrissat B."/>
            <person name="Hilden K.S."/>
            <person name="Hope R."/>
            <person name="Hossain A."/>
            <person name="Karabika E."/>
            <person name="Karaffa L."/>
            <person name="Karanyi Z."/>
            <person name="Krasevec N."/>
            <person name="Kuo A."/>
            <person name="Kusch H."/>
            <person name="LaButti K."/>
            <person name="Lagendijk E.L."/>
            <person name="Lapidus A."/>
            <person name="Levasseur A."/>
            <person name="Lindquist E."/>
            <person name="Lipzen A."/>
            <person name="Logrieco A.F."/>
            <person name="MacCabe A."/>
            <person name="Maekelae M.R."/>
            <person name="Malavazi I."/>
            <person name="Melin P."/>
            <person name="Meyer V."/>
            <person name="Mielnichuk N."/>
            <person name="Miskei M."/>
            <person name="Molnar A.P."/>
            <person name="Mule G."/>
            <person name="Ngan C.Y."/>
            <person name="Orejas M."/>
            <person name="Orosz E."/>
            <person name="Ouedraogo J.P."/>
            <person name="Overkamp K.M."/>
            <person name="Park H.-S."/>
            <person name="Perrone G."/>
            <person name="Piumi F."/>
            <person name="Punt P.J."/>
            <person name="Ram A.F."/>
            <person name="Ramon A."/>
            <person name="Rauscher S."/>
            <person name="Record E."/>
            <person name="Riano-Pachon D.M."/>
            <person name="Robert V."/>
            <person name="Roehrig J."/>
            <person name="Ruller R."/>
            <person name="Salamov A."/>
            <person name="Salih N.S."/>
            <person name="Samson R.A."/>
            <person name="Sandor E."/>
            <person name="Sanguinetti M."/>
            <person name="Schuetze T."/>
            <person name="Sepcic K."/>
            <person name="Shelest E."/>
            <person name="Sherlock G."/>
            <person name="Sophianopoulou V."/>
            <person name="Squina F.M."/>
            <person name="Sun H."/>
            <person name="Susca A."/>
            <person name="Todd R.B."/>
            <person name="Tsang A."/>
            <person name="Unkles S.E."/>
            <person name="van de Wiele N."/>
            <person name="van Rossen-Uffink D."/>
            <person name="Oliveira J.V."/>
            <person name="Vesth T.C."/>
            <person name="Visser J."/>
            <person name="Yu J.-H."/>
            <person name="Zhou M."/>
            <person name="Andersen M.R."/>
            <person name="Archer D.B."/>
            <person name="Baker S.E."/>
            <person name="Benoit I."/>
            <person name="Brakhage A.A."/>
            <person name="Braus G.H."/>
            <person name="Fischer R."/>
            <person name="Frisvad J.C."/>
            <person name="Goldman G.H."/>
            <person name="Houbraken J."/>
            <person name="Oakley B."/>
            <person name="Pocsi I."/>
            <person name="Scazzocchio C."/>
            <person name="Seiboth B."/>
            <person name="vanKuyk P.A."/>
            <person name="Wortman J."/>
            <person name="Dyer P.S."/>
            <person name="Grigoriev I.V."/>
        </authorList>
    </citation>
    <scope>NUCLEOTIDE SEQUENCE [LARGE SCALE GENOMIC DNA]</scope>
    <source>
        <strain evidence="12">CBS 101740 / IMI 381727 / IBT 21946</strain>
    </source>
</reference>
<dbReference type="FunFam" id="3.40.50.720:FF:000634">
    <property type="entry name" value="6-phosphogluconate dehydrogenase, decarboxylating"/>
    <property type="match status" value="1"/>
</dbReference>
<evidence type="ECO:0000313" key="12">
    <source>
        <dbReference type="Proteomes" id="UP000184499"/>
    </source>
</evidence>
<keyword evidence="5 9" id="KW-0660">Purine salvage</keyword>
<dbReference type="InterPro" id="IPR006115">
    <property type="entry name" value="6PGDH_NADP-bd"/>
</dbReference>
<evidence type="ECO:0000256" key="3">
    <source>
        <dbReference type="ARBA" id="ARBA00022676"/>
    </source>
</evidence>
<dbReference type="GO" id="GO:0005634">
    <property type="term" value="C:nucleus"/>
    <property type="evidence" value="ECO:0007669"/>
    <property type="project" value="UniProtKB-SubCell"/>
</dbReference>
<evidence type="ECO:0000313" key="11">
    <source>
        <dbReference type="EMBL" id="OJJ77967.1"/>
    </source>
</evidence>
<dbReference type="Pfam" id="PF03446">
    <property type="entry name" value="NAD_binding_2"/>
    <property type="match status" value="1"/>
</dbReference>
<dbReference type="VEuPathDB" id="FungiDB:ASPBRDRAFT_167317"/>
<dbReference type="Gene3D" id="1.10.1040.10">
    <property type="entry name" value="N-(1-d-carboxylethyl)-l-norvaline Dehydrogenase, domain 2"/>
    <property type="match status" value="1"/>
</dbReference>
<dbReference type="SUPFAM" id="SSF48179">
    <property type="entry name" value="6-phosphogluconate dehydrogenase C-terminal domain-like"/>
    <property type="match status" value="1"/>
</dbReference>
<evidence type="ECO:0000256" key="7">
    <source>
        <dbReference type="ARBA" id="ARBA00023064"/>
    </source>
</evidence>
<feature type="binding site" evidence="9">
    <location>
        <position position="559"/>
    </location>
    <ligand>
        <name>phosphate</name>
        <dbReference type="ChEBI" id="CHEBI:43474"/>
    </ligand>
</feature>
<dbReference type="UniPathway" id="UPA00115">
    <property type="reaction ID" value="UER00410"/>
</dbReference>
<keyword evidence="8" id="KW-0570">Pentose shunt</keyword>
<dbReference type="GO" id="GO:0005737">
    <property type="term" value="C:cytoplasm"/>
    <property type="evidence" value="ECO:0007669"/>
    <property type="project" value="UniProtKB-SubCell"/>
</dbReference>
<comment type="function">
    <text evidence="9">Catalyzes the reversible phosphorylation of S-methyl-5'-thioadenosine (MTA) to adenine and 5-methylthioribose-1-phosphate. Involved in the breakdown of MTA, a major by-product of polyamine biosynthesis. Responsible for the first step in the methionine salvage pathway after MTA has been generated from S-adenosylmethionine. Has broad substrate specificity with 6-aminopurine nucleosides as preferred substrates.</text>
</comment>
<dbReference type="GO" id="GO:0017061">
    <property type="term" value="F:S-methyl-5-thioadenosine phosphorylase activity"/>
    <property type="evidence" value="ECO:0007669"/>
    <property type="project" value="UniProtKB-UniRule"/>
</dbReference>
<dbReference type="HAMAP" id="MF_01963">
    <property type="entry name" value="MTAP"/>
    <property type="match status" value="1"/>
</dbReference>
<dbReference type="RefSeq" id="XP_067485214.1">
    <property type="nucleotide sequence ID" value="XM_067619614.1"/>
</dbReference>
<evidence type="ECO:0000256" key="9">
    <source>
        <dbReference type="HAMAP-Rule" id="MF_03155"/>
    </source>
</evidence>
<dbReference type="InterPro" id="IPR013328">
    <property type="entry name" value="6PGD_dom2"/>
</dbReference>
<dbReference type="InterPro" id="IPR018099">
    <property type="entry name" value="Purine_phosphorylase-2_CS"/>
</dbReference>
<dbReference type="UniPathway" id="UPA00904">
    <property type="reaction ID" value="UER00873"/>
</dbReference>
<keyword evidence="3 9" id="KW-0328">Glycosyltransferase</keyword>
<comment type="subunit">
    <text evidence="9">Homotrimer.</text>
</comment>
<dbReference type="GO" id="GO:0019509">
    <property type="term" value="P:L-methionine salvage from methylthioadenosine"/>
    <property type="evidence" value="ECO:0007669"/>
    <property type="project" value="UniProtKB-UniRule"/>
</dbReference>
<dbReference type="PRINTS" id="PR00076">
    <property type="entry name" value="6PGDHDRGNASE"/>
</dbReference>
<dbReference type="InterPro" id="IPR035994">
    <property type="entry name" value="Nucleoside_phosphorylase_sf"/>
</dbReference>
<gene>
    <name evidence="11" type="ORF">ASPBRDRAFT_167317</name>
</gene>
<protein>
    <recommendedName>
        <fullName evidence="9">S-methyl-5'-thioadenosine phosphorylase</fullName>
        <ecNumber evidence="9">2.4.2.28</ecNumber>
    </recommendedName>
    <alternativeName>
        <fullName evidence="9">5'-methylthioadenosine phosphorylase</fullName>
        <shortName evidence="9">MTA phosphorylase</shortName>
        <shortName evidence="9">MTAP</shortName>
        <shortName evidence="9">MTAPase</shortName>
    </alternativeName>
</protein>
<dbReference type="CDD" id="cd09010">
    <property type="entry name" value="MTAP_SsMTAPII_like_MTIP"/>
    <property type="match status" value="1"/>
</dbReference>
<dbReference type="Proteomes" id="UP000184499">
    <property type="component" value="Unassembled WGS sequence"/>
</dbReference>
<comment type="subcellular location">
    <subcellularLocation>
        <location evidence="9">Cytoplasm</location>
    </subcellularLocation>
    <subcellularLocation>
        <location evidence="9">Nucleus</location>
    </subcellularLocation>
</comment>
<dbReference type="InterPro" id="IPR008927">
    <property type="entry name" value="6-PGluconate_DH-like_C_sf"/>
</dbReference>
<dbReference type="GO" id="GO:0019521">
    <property type="term" value="P:D-gluconate metabolic process"/>
    <property type="evidence" value="ECO:0007669"/>
    <property type="project" value="UniProtKB-KW"/>
</dbReference>
<evidence type="ECO:0000256" key="8">
    <source>
        <dbReference type="ARBA" id="ARBA00023126"/>
    </source>
</evidence>
<dbReference type="Gene3D" id="3.40.50.720">
    <property type="entry name" value="NAD(P)-binding Rossmann-like Domain"/>
    <property type="match status" value="1"/>
</dbReference>
<feature type="domain" description="6-phosphogluconate dehydrogenase C-terminal" evidence="10">
    <location>
        <begin position="193"/>
        <end position="510"/>
    </location>
</feature>
<keyword evidence="9" id="KW-0963">Cytoplasm</keyword>
<dbReference type="GO" id="GO:0050661">
    <property type="term" value="F:NADP binding"/>
    <property type="evidence" value="ECO:0007669"/>
    <property type="project" value="InterPro"/>
</dbReference>
<dbReference type="SUPFAM" id="SSF51735">
    <property type="entry name" value="NAD(P)-binding Rossmann-fold domains"/>
    <property type="match status" value="1"/>
</dbReference>
<evidence type="ECO:0000256" key="1">
    <source>
        <dbReference type="ARBA" id="ARBA00004874"/>
    </source>
</evidence>
<keyword evidence="4 9" id="KW-0808">Transferase</keyword>
<dbReference type="STRING" id="767769.A0A1L9V204"/>
<evidence type="ECO:0000256" key="2">
    <source>
        <dbReference type="ARBA" id="ARBA00008419"/>
    </source>
</evidence>
<keyword evidence="12" id="KW-1185">Reference proteome</keyword>
<feature type="binding site" evidence="9">
    <location>
        <position position="742"/>
    </location>
    <ligand>
        <name>substrate</name>
    </ligand>
</feature>
<dbReference type="InterPro" id="IPR006183">
    <property type="entry name" value="Pgluconate_DH"/>
</dbReference>
<comment type="similarity">
    <text evidence="2">Belongs to the 6-phosphogluconate dehydrogenase family.</text>
</comment>
<proteinExistence type="inferred from homology"/>
<dbReference type="EMBL" id="KV878679">
    <property type="protein sequence ID" value="OJJ77967.1"/>
    <property type="molecule type" value="Genomic_DNA"/>
</dbReference>
<dbReference type="GO" id="GO:0006098">
    <property type="term" value="P:pentose-phosphate shunt"/>
    <property type="evidence" value="ECO:0007669"/>
    <property type="project" value="UniProtKB-UniPathway"/>
</dbReference>
<dbReference type="SUPFAM" id="SSF53167">
    <property type="entry name" value="Purine and uridine phosphorylases"/>
    <property type="match status" value="1"/>
</dbReference>
<dbReference type="Pfam" id="PF01048">
    <property type="entry name" value="PNP_UDP_1"/>
    <property type="match status" value="1"/>
</dbReference>
<comment type="catalytic activity">
    <reaction evidence="9">
        <text>S-methyl-5'-thioadenosine + phosphate = 5-(methylsulfanyl)-alpha-D-ribose 1-phosphate + adenine</text>
        <dbReference type="Rhea" id="RHEA:11852"/>
        <dbReference type="ChEBI" id="CHEBI:16708"/>
        <dbReference type="ChEBI" id="CHEBI:17509"/>
        <dbReference type="ChEBI" id="CHEBI:43474"/>
        <dbReference type="ChEBI" id="CHEBI:58533"/>
        <dbReference type="EC" id="2.4.2.28"/>
    </reaction>
</comment>
<keyword evidence="9" id="KW-0539">Nucleus</keyword>
<dbReference type="AlphaFoldDB" id="A0A1L9V204"/>
<feature type="binding site" evidence="9">
    <location>
        <begin position="607"/>
        <end position="608"/>
    </location>
    <ligand>
        <name>phosphate</name>
        <dbReference type="ChEBI" id="CHEBI:43474"/>
    </ligand>
</feature>
<dbReference type="SMART" id="SM01350">
    <property type="entry name" value="6PGD"/>
    <property type="match status" value="1"/>
</dbReference>
<feature type="site" description="Important for substrate specificity" evidence="9">
    <location>
        <position position="779"/>
    </location>
</feature>
<dbReference type="NCBIfam" id="TIGR01694">
    <property type="entry name" value="MTAP"/>
    <property type="match status" value="1"/>
</dbReference>
<dbReference type="InterPro" id="IPR006114">
    <property type="entry name" value="6PGDH_C"/>
</dbReference>
<dbReference type="InterPro" id="IPR036291">
    <property type="entry name" value="NAD(P)-bd_dom_sf"/>
</dbReference>
<dbReference type="OrthoDB" id="434986at2759"/>
<dbReference type="Pfam" id="PF00393">
    <property type="entry name" value="6PGD"/>
    <property type="match status" value="1"/>
</dbReference>
<dbReference type="PANTHER" id="PTHR11811">
    <property type="entry name" value="6-PHOSPHOGLUCONATE DEHYDROGENASE"/>
    <property type="match status" value="1"/>
</dbReference>
<keyword evidence="7" id="KW-0311">Gluconate utilization</keyword>
<dbReference type="PROSITE" id="PS01240">
    <property type="entry name" value="PNP_MTAP_2"/>
    <property type="match status" value="1"/>
</dbReference>
<dbReference type="Gene3D" id="3.40.50.1580">
    <property type="entry name" value="Nucleoside phosphorylase domain"/>
    <property type="match status" value="1"/>
</dbReference>
<comment type="similarity">
    <text evidence="9">Belongs to the PNP/MTAP phosphorylase family. MTAP subfamily.</text>
</comment>
<feature type="binding site" evidence="9">
    <location>
        <position position="743"/>
    </location>
    <ligand>
        <name>phosphate</name>
        <dbReference type="ChEBI" id="CHEBI:43474"/>
    </ligand>
</feature>
<feature type="binding site" evidence="9">
    <location>
        <begin position="640"/>
        <end position="641"/>
    </location>
    <ligand>
        <name>phosphate</name>
        <dbReference type="ChEBI" id="CHEBI:43474"/>
    </ligand>
</feature>
<dbReference type="FunFam" id="3.40.50.1580:FF:000008">
    <property type="entry name" value="S-methyl-5'-thioadenosine phosphorylase"/>
    <property type="match status" value="1"/>
</dbReference>
<evidence type="ECO:0000256" key="5">
    <source>
        <dbReference type="ARBA" id="ARBA00022726"/>
    </source>
</evidence>
<name>A0A1L9V204_ASPBC</name>
<dbReference type="OMA" id="FMFSITH"/>
<evidence type="ECO:0000256" key="6">
    <source>
        <dbReference type="ARBA" id="ARBA00023002"/>
    </source>
</evidence>
<comment type="pathway">
    <text evidence="9">Amino-acid biosynthesis; L-methionine biosynthesis via salvage pathway; S-methyl-5-thio-alpha-D-ribose 1-phosphate from S-methyl-5'-thioadenosine (phosphorylase route): step 1/1.</text>
</comment>